<keyword evidence="7" id="KW-0812">Transmembrane</keyword>
<comment type="similarity">
    <text evidence="3">Belongs to the glycosyltransferase 31 family. Beta3-Gal-T subfamily.</text>
</comment>
<keyword evidence="5" id="KW-0328">Glycosyltransferase</keyword>
<evidence type="ECO:0000259" key="12">
    <source>
        <dbReference type="Pfam" id="PF02434"/>
    </source>
</evidence>
<evidence type="ECO:0000256" key="3">
    <source>
        <dbReference type="ARBA" id="ARBA00006462"/>
    </source>
</evidence>
<dbReference type="EMBL" id="KV878211">
    <property type="protein sequence ID" value="OJJ37566.1"/>
    <property type="molecule type" value="Genomic_DNA"/>
</dbReference>
<feature type="domain" description="Fringe-like glycosyltransferase" evidence="12">
    <location>
        <begin position="141"/>
        <end position="262"/>
    </location>
</feature>
<dbReference type="Gene3D" id="3.90.550.50">
    <property type="match status" value="1"/>
</dbReference>
<dbReference type="EC" id="2.4.1.122" evidence="4"/>
<evidence type="ECO:0000256" key="9">
    <source>
        <dbReference type="ARBA" id="ARBA00022968"/>
    </source>
</evidence>
<protein>
    <recommendedName>
        <fullName evidence="4">N-acetylgalactosaminide beta-1,3-galactosyltransferase</fullName>
        <ecNumber evidence="4">2.4.1.122</ecNumber>
    </recommendedName>
</protein>
<dbReference type="InterPro" id="IPR026050">
    <property type="entry name" value="C1GALT1/C1GALT1_chp1"/>
</dbReference>
<evidence type="ECO:0000313" key="13">
    <source>
        <dbReference type="EMBL" id="OJJ37566.1"/>
    </source>
</evidence>
<dbReference type="GO" id="GO:0016263">
    <property type="term" value="F:glycoprotein-N-acetylgalactosamine 3-beta-galactosyltransferase activity"/>
    <property type="evidence" value="ECO:0007669"/>
    <property type="project" value="UniProtKB-EC"/>
</dbReference>
<keyword evidence="6" id="KW-0808">Transferase</keyword>
<organism evidence="13 14">
    <name type="scientific">Aspergillus wentii DTO 134E9</name>
    <dbReference type="NCBI Taxonomy" id="1073089"/>
    <lineage>
        <taxon>Eukaryota</taxon>
        <taxon>Fungi</taxon>
        <taxon>Dikarya</taxon>
        <taxon>Ascomycota</taxon>
        <taxon>Pezizomycotina</taxon>
        <taxon>Eurotiomycetes</taxon>
        <taxon>Eurotiomycetidae</taxon>
        <taxon>Eurotiales</taxon>
        <taxon>Aspergillaceae</taxon>
        <taxon>Aspergillus</taxon>
        <taxon>Aspergillus subgen. Cremei</taxon>
    </lineage>
</organism>
<sequence length="477" mass="53859">MPSRRVTIPALVLLALCILAFLSFRLGNPSARLLPHSPPSSPSSPDFWTWETVSRFRPSPSAASSEPDICDSFPSEILPRVQVVLKIGASEPADRIEAQFATATRCISNLIIVSDHEQELKSHHVHDIIATLPHSYRVDNTVDFEAYEAFYVNHTIKSNATNTNTEKQMTGAKGWKLDRFKFLPMVEYAYEVNPTANWFVFIESDTYVVWDNLFRLLDSYNHHTPLYFGSPSPGRKNKDDETTWFAYGGAGFVLSSAAVQKAVVRKAGANGEFASPSLTEEYQQLAREDCCGDSILGWVLYQKGIKLSGLWPMFNPHPLHGIPFDDKHWCQPVITLHKTLYSDMESLSKYEQQRGQKQPLLYADLIDYHKIGTFEQKTDWDNGDWGGWQEPLESPGHASMAACKAACHDHPECLEYTYDSSGHCVFVRTVRLGGPKTDLPDGNRLSAGWDLEKIANWRNGRQCEKPLWVKPSITRIF</sequence>
<evidence type="ECO:0000256" key="2">
    <source>
        <dbReference type="ARBA" id="ARBA00004922"/>
    </source>
</evidence>
<evidence type="ECO:0000256" key="8">
    <source>
        <dbReference type="ARBA" id="ARBA00022741"/>
    </source>
</evidence>
<name>A0A1L9RRG3_ASPWE</name>
<dbReference type="GO" id="GO:0016020">
    <property type="term" value="C:membrane"/>
    <property type="evidence" value="ECO:0007669"/>
    <property type="project" value="UniProtKB-SubCell"/>
</dbReference>
<reference evidence="14" key="1">
    <citation type="journal article" date="2017" name="Genome Biol.">
        <title>Comparative genomics reveals high biological diversity and specific adaptations in the industrially and medically important fungal genus Aspergillus.</title>
        <authorList>
            <person name="de Vries R.P."/>
            <person name="Riley R."/>
            <person name="Wiebenga A."/>
            <person name="Aguilar-Osorio G."/>
            <person name="Amillis S."/>
            <person name="Uchima C.A."/>
            <person name="Anderluh G."/>
            <person name="Asadollahi M."/>
            <person name="Askin M."/>
            <person name="Barry K."/>
            <person name="Battaglia E."/>
            <person name="Bayram O."/>
            <person name="Benocci T."/>
            <person name="Braus-Stromeyer S.A."/>
            <person name="Caldana C."/>
            <person name="Canovas D."/>
            <person name="Cerqueira G.C."/>
            <person name="Chen F."/>
            <person name="Chen W."/>
            <person name="Choi C."/>
            <person name="Clum A."/>
            <person name="Dos Santos R.A."/>
            <person name="Damasio A.R."/>
            <person name="Diallinas G."/>
            <person name="Emri T."/>
            <person name="Fekete E."/>
            <person name="Flipphi M."/>
            <person name="Freyberg S."/>
            <person name="Gallo A."/>
            <person name="Gournas C."/>
            <person name="Habgood R."/>
            <person name="Hainaut M."/>
            <person name="Harispe M.L."/>
            <person name="Henrissat B."/>
            <person name="Hilden K.S."/>
            <person name="Hope R."/>
            <person name="Hossain A."/>
            <person name="Karabika E."/>
            <person name="Karaffa L."/>
            <person name="Karanyi Z."/>
            <person name="Krasevec N."/>
            <person name="Kuo A."/>
            <person name="Kusch H."/>
            <person name="LaButti K."/>
            <person name="Lagendijk E.L."/>
            <person name="Lapidus A."/>
            <person name="Levasseur A."/>
            <person name="Lindquist E."/>
            <person name="Lipzen A."/>
            <person name="Logrieco A.F."/>
            <person name="MacCabe A."/>
            <person name="Maekelae M.R."/>
            <person name="Malavazi I."/>
            <person name="Melin P."/>
            <person name="Meyer V."/>
            <person name="Mielnichuk N."/>
            <person name="Miskei M."/>
            <person name="Molnar A.P."/>
            <person name="Mule G."/>
            <person name="Ngan C.Y."/>
            <person name="Orejas M."/>
            <person name="Orosz E."/>
            <person name="Ouedraogo J.P."/>
            <person name="Overkamp K.M."/>
            <person name="Park H.-S."/>
            <person name="Perrone G."/>
            <person name="Piumi F."/>
            <person name="Punt P.J."/>
            <person name="Ram A.F."/>
            <person name="Ramon A."/>
            <person name="Rauscher S."/>
            <person name="Record E."/>
            <person name="Riano-Pachon D.M."/>
            <person name="Robert V."/>
            <person name="Roehrig J."/>
            <person name="Ruller R."/>
            <person name="Salamov A."/>
            <person name="Salih N.S."/>
            <person name="Samson R.A."/>
            <person name="Sandor E."/>
            <person name="Sanguinetti M."/>
            <person name="Schuetze T."/>
            <person name="Sepcic K."/>
            <person name="Shelest E."/>
            <person name="Sherlock G."/>
            <person name="Sophianopoulou V."/>
            <person name="Squina F.M."/>
            <person name="Sun H."/>
            <person name="Susca A."/>
            <person name="Todd R.B."/>
            <person name="Tsang A."/>
            <person name="Unkles S.E."/>
            <person name="van de Wiele N."/>
            <person name="van Rossen-Uffink D."/>
            <person name="Oliveira J.V."/>
            <person name="Vesth T.C."/>
            <person name="Visser J."/>
            <person name="Yu J.-H."/>
            <person name="Zhou M."/>
            <person name="Andersen M.R."/>
            <person name="Archer D.B."/>
            <person name="Baker S.E."/>
            <person name="Benoit I."/>
            <person name="Brakhage A.A."/>
            <person name="Braus G.H."/>
            <person name="Fischer R."/>
            <person name="Frisvad J.C."/>
            <person name="Goldman G.H."/>
            <person name="Houbraken J."/>
            <person name="Oakley B."/>
            <person name="Pocsi I."/>
            <person name="Scazzocchio C."/>
            <person name="Seiboth B."/>
            <person name="vanKuyk P.A."/>
            <person name="Wortman J."/>
            <person name="Dyer P.S."/>
            <person name="Grigoriev I.V."/>
        </authorList>
    </citation>
    <scope>NUCLEOTIDE SEQUENCE [LARGE SCALE GENOMIC DNA]</scope>
    <source>
        <strain evidence="14">DTO 134E9</strain>
    </source>
</reference>
<keyword evidence="9" id="KW-0735">Signal-anchor</keyword>
<dbReference type="InterPro" id="IPR003378">
    <property type="entry name" value="Fringe-like_glycosylTrfase"/>
</dbReference>
<dbReference type="Proteomes" id="UP000184383">
    <property type="component" value="Unassembled WGS sequence"/>
</dbReference>
<dbReference type="Pfam" id="PF02434">
    <property type="entry name" value="Fringe"/>
    <property type="match status" value="1"/>
</dbReference>
<evidence type="ECO:0000256" key="7">
    <source>
        <dbReference type="ARBA" id="ARBA00022692"/>
    </source>
</evidence>
<dbReference type="PANTHER" id="PTHR23033">
    <property type="entry name" value="BETA1,3-GALACTOSYLTRANSFERASE"/>
    <property type="match status" value="1"/>
</dbReference>
<evidence type="ECO:0000256" key="10">
    <source>
        <dbReference type="ARBA" id="ARBA00022989"/>
    </source>
</evidence>
<keyword evidence="14" id="KW-1185">Reference proteome</keyword>
<evidence type="ECO:0000313" key="14">
    <source>
        <dbReference type="Proteomes" id="UP000184383"/>
    </source>
</evidence>
<dbReference type="OrthoDB" id="414175at2759"/>
<dbReference type="PANTHER" id="PTHR23033:SF43">
    <property type="entry name" value="APPLE DOMAIN-CONTAINING PROTEIN"/>
    <property type="match status" value="1"/>
</dbReference>
<dbReference type="AlphaFoldDB" id="A0A1L9RRG3"/>
<dbReference type="VEuPathDB" id="FungiDB:ASPWEDRAFT_39284"/>
<dbReference type="GeneID" id="63750912"/>
<evidence type="ECO:0000256" key="1">
    <source>
        <dbReference type="ARBA" id="ARBA00004606"/>
    </source>
</evidence>
<dbReference type="GO" id="GO:0000166">
    <property type="term" value="F:nucleotide binding"/>
    <property type="evidence" value="ECO:0007669"/>
    <property type="project" value="UniProtKB-KW"/>
</dbReference>
<proteinExistence type="inferred from homology"/>
<evidence type="ECO:0000256" key="11">
    <source>
        <dbReference type="ARBA" id="ARBA00023136"/>
    </source>
</evidence>
<evidence type="ECO:0000256" key="4">
    <source>
        <dbReference type="ARBA" id="ARBA00012557"/>
    </source>
</evidence>
<keyword evidence="8" id="KW-0547">Nucleotide-binding</keyword>
<dbReference type="RefSeq" id="XP_040691242.1">
    <property type="nucleotide sequence ID" value="XM_040835064.1"/>
</dbReference>
<evidence type="ECO:0000256" key="5">
    <source>
        <dbReference type="ARBA" id="ARBA00022676"/>
    </source>
</evidence>
<accession>A0A1L9RRG3</accession>
<keyword evidence="11" id="KW-0472">Membrane</keyword>
<gene>
    <name evidence="13" type="ORF">ASPWEDRAFT_39284</name>
</gene>
<keyword evidence="10" id="KW-1133">Transmembrane helix</keyword>
<evidence type="ECO:0000256" key="6">
    <source>
        <dbReference type="ARBA" id="ARBA00022679"/>
    </source>
</evidence>
<comment type="subcellular location">
    <subcellularLocation>
        <location evidence="1">Membrane</location>
        <topology evidence="1">Single-pass type II membrane protein</topology>
    </subcellularLocation>
</comment>
<comment type="pathway">
    <text evidence="2">Protein modification; protein glycosylation.</text>
</comment>